<dbReference type="InterPro" id="IPR026360">
    <property type="entry name" value="Xnuc_lig_assoc"/>
</dbReference>
<proteinExistence type="predicted"/>
<evidence type="ECO:0000313" key="3">
    <source>
        <dbReference type="Proteomes" id="UP000525652"/>
    </source>
</evidence>
<dbReference type="InterPro" id="IPR050698">
    <property type="entry name" value="MBL"/>
</dbReference>
<evidence type="ECO:0000256" key="1">
    <source>
        <dbReference type="SAM" id="MobiDB-lite"/>
    </source>
</evidence>
<protein>
    <submittedName>
        <fullName evidence="2">Ligase-associated DNA damage response exonuclease</fullName>
        <ecNumber evidence="2">3.1.-.-</ecNumber>
    </submittedName>
</protein>
<keyword evidence="2" id="KW-0269">Exonuclease</keyword>
<reference evidence="2 3" key="1">
    <citation type="submission" date="2020-07" db="EMBL/GenBank/DDBJ databases">
        <authorList>
            <person name="Feng X."/>
        </authorList>
    </citation>
    <scope>NUCLEOTIDE SEQUENCE [LARGE SCALE GENOMIC DNA]</scope>
    <source>
        <strain evidence="2 3">JCM14086</strain>
    </source>
</reference>
<keyword evidence="2" id="KW-0540">Nuclease</keyword>
<organism evidence="2 3">
    <name type="scientific">Puniceicoccus vermicola</name>
    <dbReference type="NCBI Taxonomy" id="388746"/>
    <lineage>
        <taxon>Bacteria</taxon>
        <taxon>Pseudomonadati</taxon>
        <taxon>Verrucomicrobiota</taxon>
        <taxon>Opitutia</taxon>
        <taxon>Puniceicoccales</taxon>
        <taxon>Puniceicoccaceae</taxon>
        <taxon>Puniceicoccus</taxon>
    </lineage>
</organism>
<keyword evidence="2" id="KW-0436">Ligase</keyword>
<dbReference type="PANTHER" id="PTHR11203">
    <property type="entry name" value="CLEAVAGE AND POLYADENYLATION SPECIFICITY FACTOR FAMILY MEMBER"/>
    <property type="match status" value="1"/>
</dbReference>
<dbReference type="Proteomes" id="UP000525652">
    <property type="component" value="Unassembled WGS sequence"/>
</dbReference>
<accession>A0A7X1AYZ3</accession>
<dbReference type="GO" id="GO:0004521">
    <property type="term" value="F:RNA endonuclease activity"/>
    <property type="evidence" value="ECO:0007669"/>
    <property type="project" value="TreeGrafter"/>
</dbReference>
<sequence length="350" mass="39089">MHSDAPKHPLIRPTERGLFCETGGFYIDPWRPVDRALITHGHSDHARSGMGRYLTSAAGVPIVRERVGHDAPIEGIPFGERRKIGEVHVSFHPAGHLLGSAQIRVEHRGEVWVVTGDYKTDPDISCEAFEPVSCDTLITESTFGLPVYRWPEPEKVFRQIHQWWRDNQEEGRTSILFAYALGKAQRVLCGLDPSIGPIGIHGAVARLNPHYREAGIPLPETIHANAETRSILRGRGLIVAPGSAQNTPWIRRFAPYSLSFASGWMAVRGSRRRRALDRGFVLSDHVDWPGLLQTIEASGASRIGVTHGYAAPLIRWLREERGLAAYEIPTRYAGESEEENPEEKPKEEES</sequence>
<dbReference type="GO" id="GO:0016874">
    <property type="term" value="F:ligase activity"/>
    <property type="evidence" value="ECO:0007669"/>
    <property type="project" value="UniProtKB-KW"/>
</dbReference>
<feature type="region of interest" description="Disordered" evidence="1">
    <location>
        <begin position="328"/>
        <end position="350"/>
    </location>
</feature>
<dbReference type="RefSeq" id="WP_185693233.1">
    <property type="nucleotide sequence ID" value="NZ_JACHVA010000101.1"/>
</dbReference>
<comment type="caution">
    <text evidence="2">The sequence shown here is derived from an EMBL/GenBank/DDBJ whole genome shotgun (WGS) entry which is preliminary data.</text>
</comment>
<keyword evidence="3" id="KW-1185">Reference proteome</keyword>
<dbReference type="EMBL" id="JACHVA010000101">
    <property type="protein sequence ID" value="MBC2602566.1"/>
    <property type="molecule type" value="Genomic_DNA"/>
</dbReference>
<dbReference type="SUPFAM" id="SSF56281">
    <property type="entry name" value="Metallo-hydrolase/oxidoreductase"/>
    <property type="match status" value="1"/>
</dbReference>
<dbReference type="GO" id="GO:0004527">
    <property type="term" value="F:exonuclease activity"/>
    <property type="evidence" value="ECO:0007669"/>
    <property type="project" value="UniProtKB-KW"/>
</dbReference>
<dbReference type="PANTHER" id="PTHR11203:SF49">
    <property type="entry name" value="BLL1145 PROTEIN"/>
    <property type="match status" value="1"/>
</dbReference>
<dbReference type="Gene3D" id="3.60.15.10">
    <property type="entry name" value="Ribonuclease Z/Hydroxyacylglutathione hydrolase-like"/>
    <property type="match status" value="1"/>
</dbReference>
<gene>
    <name evidence="2" type="ORF">H5P30_12345</name>
</gene>
<dbReference type="InterPro" id="IPR036866">
    <property type="entry name" value="RibonucZ/Hydroxyglut_hydro"/>
</dbReference>
<evidence type="ECO:0000313" key="2">
    <source>
        <dbReference type="EMBL" id="MBC2602566.1"/>
    </source>
</evidence>
<dbReference type="AlphaFoldDB" id="A0A7X1AYZ3"/>
<dbReference type="EC" id="3.1.-.-" evidence="2"/>
<keyword evidence="2" id="KW-0378">Hydrolase</keyword>
<dbReference type="NCBIfam" id="TIGR04122">
    <property type="entry name" value="Xnuc_lig_assoc"/>
    <property type="match status" value="1"/>
</dbReference>
<name>A0A7X1AYZ3_9BACT</name>